<dbReference type="Gene3D" id="3.30.70.1290">
    <property type="entry name" value="Transposase IS200-like"/>
    <property type="match status" value="1"/>
</dbReference>
<evidence type="ECO:0000313" key="2">
    <source>
        <dbReference type="EMBL" id="PIZ71471.1"/>
    </source>
</evidence>
<dbReference type="InterPro" id="IPR036515">
    <property type="entry name" value="Transposase_17_sf"/>
</dbReference>
<accession>A0A2M7UJP5</accession>
<dbReference type="AlphaFoldDB" id="A0A2M7UJP5"/>
<proteinExistence type="predicted"/>
<gene>
    <name evidence="2" type="ORF">COY09_00580</name>
</gene>
<sequence length="176" mass="20951">MFSVKNRRLNRLEGYDYSRGGWYFVTLCVRNYEYLLGDITGGKMRLSEIGKIAQKCWSEISKHFPDTDLDEFIVMLNHIHGIIVIRGNTVGNKNFCSLQQPWQKHWARSLSSVVRGFKIGVTKWCCQNNNQNFAWQKSFYDHIIRNEKSLFKIREYIVQNLLKWEFDRNNKDNVFV</sequence>
<dbReference type="PANTHER" id="PTHR36966">
    <property type="entry name" value="REP-ASSOCIATED TYROSINE TRANSPOSASE"/>
    <property type="match status" value="1"/>
</dbReference>
<comment type="caution">
    <text evidence="2">The sequence shown here is derived from an EMBL/GenBank/DDBJ whole genome shotgun (WGS) entry which is preliminary data.</text>
</comment>
<evidence type="ECO:0000259" key="1">
    <source>
        <dbReference type="SMART" id="SM01321"/>
    </source>
</evidence>
<dbReference type="GO" id="GO:0043565">
    <property type="term" value="F:sequence-specific DNA binding"/>
    <property type="evidence" value="ECO:0007669"/>
    <property type="project" value="TreeGrafter"/>
</dbReference>
<reference evidence="3" key="1">
    <citation type="submission" date="2017-09" db="EMBL/GenBank/DDBJ databases">
        <title>Depth-based differentiation of microbial function through sediment-hosted aquifers and enrichment of novel symbionts in the deep terrestrial subsurface.</title>
        <authorList>
            <person name="Probst A.J."/>
            <person name="Ladd B."/>
            <person name="Jarett J.K."/>
            <person name="Geller-Mcgrath D.E."/>
            <person name="Sieber C.M.K."/>
            <person name="Emerson J.B."/>
            <person name="Anantharaman K."/>
            <person name="Thomas B.C."/>
            <person name="Malmstrom R."/>
            <person name="Stieglmeier M."/>
            <person name="Klingl A."/>
            <person name="Woyke T."/>
            <person name="Ryan C.M."/>
            <person name="Banfield J.F."/>
        </authorList>
    </citation>
    <scope>NUCLEOTIDE SEQUENCE [LARGE SCALE GENOMIC DNA]</scope>
</reference>
<dbReference type="EMBL" id="PFOI01000013">
    <property type="protein sequence ID" value="PIZ71471.1"/>
    <property type="molecule type" value="Genomic_DNA"/>
</dbReference>
<dbReference type="InterPro" id="IPR052715">
    <property type="entry name" value="RAYT_transposase"/>
</dbReference>
<evidence type="ECO:0000313" key="3">
    <source>
        <dbReference type="Proteomes" id="UP000231071"/>
    </source>
</evidence>
<dbReference type="GO" id="GO:0004803">
    <property type="term" value="F:transposase activity"/>
    <property type="evidence" value="ECO:0007669"/>
    <property type="project" value="InterPro"/>
</dbReference>
<organism evidence="2 3">
    <name type="scientific">Candidatus Portnoybacteria bacterium CG_4_10_14_0_2_um_filter_39_11</name>
    <dbReference type="NCBI Taxonomy" id="1974797"/>
    <lineage>
        <taxon>Bacteria</taxon>
        <taxon>Candidatus Portnoyibacteriota</taxon>
    </lineage>
</organism>
<name>A0A2M7UJP5_9BACT</name>
<protein>
    <recommendedName>
        <fullName evidence="1">Transposase IS200-like domain-containing protein</fullName>
    </recommendedName>
</protein>
<dbReference type="GO" id="GO:0006313">
    <property type="term" value="P:DNA transposition"/>
    <property type="evidence" value="ECO:0007669"/>
    <property type="project" value="InterPro"/>
</dbReference>
<dbReference type="InterPro" id="IPR002686">
    <property type="entry name" value="Transposase_17"/>
</dbReference>
<feature type="domain" description="Transposase IS200-like" evidence="1">
    <location>
        <begin position="18"/>
        <end position="160"/>
    </location>
</feature>
<dbReference type="PANTHER" id="PTHR36966:SF1">
    <property type="entry name" value="REP-ASSOCIATED TYROSINE TRANSPOSASE"/>
    <property type="match status" value="1"/>
</dbReference>
<dbReference type="Proteomes" id="UP000231071">
    <property type="component" value="Unassembled WGS sequence"/>
</dbReference>
<dbReference type="SUPFAM" id="SSF143422">
    <property type="entry name" value="Transposase IS200-like"/>
    <property type="match status" value="1"/>
</dbReference>
<dbReference type="SMART" id="SM01321">
    <property type="entry name" value="Y1_Tnp"/>
    <property type="match status" value="1"/>
</dbReference>